<gene>
    <name evidence="1" type="primary">Acey_s0488.g2360</name>
    <name evidence="1" type="ORF">Y032_0488g2360</name>
</gene>
<sequence>MGRCGIRFETLQFGQLNQALTRLCSLDSIMQALFKFNQPKYECFKIDVSHLRMYLHAMPVVSLDYYLPQLMMGVNDW</sequence>
<dbReference type="EMBL" id="JARK01000088">
    <property type="protein sequence ID" value="EYC43605.1"/>
    <property type="molecule type" value="Genomic_DNA"/>
</dbReference>
<reference evidence="2" key="1">
    <citation type="journal article" date="2015" name="Nat. Genet.">
        <title>The genome and transcriptome of the zoonotic hookworm Ancylostoma ceylanicum identify infection-specific gene families.</title>
        <authorList>
            <person name="Schwarz E.M."/>
            <person name="Hu Y."/>
            <person name="Antoshechkin I."/>
            <person name="Miller M.M."/>
            <person name="Sternberg P.W."/>
            <person name="Aroian R.V."/>
        </authorList>
    </citation>
    <scope>NUCLEOTIDE SEQUENCE</scope>
    <source>
        <strain evidence="2">HY135</strain>
    </source>
</reference>
<accession>A0A016WVC1</accession>
<dbReference type="AlphaFoldDB" id="A0A016WVC1"/>
<organism evidence="1 2">
    <name type="scientific">Ancylostoma ceylanicum</name>
    <dbReference type="NCBI Taxonomy" id="53326"/>
    <lineage>
        <taxon>Eukaryota</taxon>
        <taxon>Metazoa</taxon>
        <taxon>Ecdysozoa</taxon>
        <taxon>Nematoda</taxon>
        <taxon>Chromadorea</taxon>
        <taxon>Rhabditida</taxon>
        <taxon>Rhabditina</taxon>
        <taxon>Rhabditomorpha</taxon>
        <taxon>Strongyloidea</taxon>
        <taxon>Ancylostomatidae</taxon>
        <taxon>Ancylostomatinae</taxon>
        <taxon>Ancylostoma</taxon>
    </lineage>
</organism>
<keyword evidence="2" id="KW-1185">Reference proteome</keyword>
<name>A0A016WVC1_9BILA</name>
<dbReference type="OrthoDB" id="420032at2759"/>
<protein>
    <submittedName>
        <fullName evidence="1">Uncharacterized protein</fullName>
    </submittedName>
</protein>
<evidence type="ECO:0000313" key="1">
    <source>
        <dbReference type="EMBL" id="EYC43605.1"/>
    </source>
</evidence>
<dbReference type="Proteomes" id="UP000024635">
    <property type="component" value="Unassembled WGS sequence"/>
</dbReference>
<evidence type="ECO:0000313" key="2">
    <source>
        <dbReference type="Proteomes" id="UP000024635"/>
    </source>
</evidence>
<proteinExistence type="predicted"/>
<comment type="caution">
    <text evidence="1">The sequence shown here is derived from an EMBL/GenBank/DDBJ whole genome shotgun (WGS) entry which is preliminary data.</text>
</comment>